<organism evidence="1 2">
    <name type="scientific">Hoeflea poritis</name>
    <dbReference type="NCBI Taxonomy" id="2993659"/>
    <lineage>
        <taxon>Bacteria</taxon>
        <taxon>Pseudomonadati</taxon>
        <taxon>Pseudomonadota</taxon>
        <taxon>Alphaproteobacteria</taxon>
        <taxon>Hyphomicrobiales</taxon>
        <taxon>Rhizobiaceae</taxon>
        <taxon>Hoeflea</taxon>
    </lineage>
</organism>
<dbReference type="Proteomes" id="UP001148313">
    <property type="component" value="Unassembled WGS sequence"/>
</dbReference>
<dbReference type="InterPro" id="IPR000415">
    <property type="entry name" value="Nitroreductase-like"/>
</dbReference>
<keyword evidence="2" id="KW-1185">Reference proteome</keyword>
<dbReference type="RefSeq" id="WP_271091872.1">
    <property type="nucleotide sequence ID" value="NZ_JAPJZH010000018.1"/>
</dbReference>
<sequence length="368" mass="40258">MSISRRKALAIVGGGTIVAATAASGLFAATRRPERALAPWSGAGEPMEPRRNALSYAILAPNPHNRQPWLVELEGSNTIILHRDTERDLPETDPHARQLTIGLGCFLELMTIAAAQTGHAVDLDVFPDGESGPVAVARFRDGASPDPLFAHVLERRSCKEPYSDRAVPNEMITQLGPLADIRTDPQEVAAIRELTWQAFRVEIFTPRTMQESVDLMRFGKSEINANPDGIDLGGPFLEALMLAGMLSREAQSDPNSTGFKEGVRMYQEMLHATPAYAVLTTPGNARSDQIEAGRRWLRLNLTTTALGLSLHPVSQALQEFAEMKPHYDEAHRLLAEAGHTVQMLGRLGFGPTVPPSPRWPLETRIIDG</sequence>
<proteinExistence type="predicted"/>
<reference evidence="1" key="1">
    <citation type="submission" date="2022-11" db="EMBL/GenBank/DDBJ databases">
        <title>Hoeflea poritis sp. nov., isolated from scleractinian coral Porites lutea.</title>
        <authorList>
            <person name="Zhang G."/>
            <person name="Wei Q."/>
            <person name="Cai L."/>
        </authorList>
    </citation>
    <scope>NUCLEOTIDE SEQUENCE</scope>
    <source>
        <strain evidence="1">E7-10</strain>
    </source>
</reference>
<dbReference type="NCBIfam" id="NF047509">
    <property type="entry name" value="Rv3131_FMN_oxido"/>
    <property type="match status" value="1"/>
</dbReference>
<accession>A0ABT4VTJ4</accession>
<protein>
    <submittedName>
        <fullName evidence="1">Twin-arginine translocation pathway signal protein</fullName>
    </submittedName>
</protein>
<dbReference type="Gene3D" id="3.40.109.10">
    <property type="entry name" value="NADH Oxidase"/>
    <property type="match status" value="1"/>
</dbReference>
<dbReference type="PROSITE" id="PS51318">
    <property type="entry name" value="TAT"/>
    <property type="match status" value="1"/>
</dbReference>
<dbReference type="SUPFAM" id="SSF55469">
    <property type="entry name" value="FMN-dependent nitroreductase-like"/>
    <property type="match status" value="1"/>
</dbReference>
<name>A0ABT4VTJ4_9HYPH</name>
<gene>
    <name evidence="1" type="ORF">OOZ53_21900</name>
</gene>
<comment type="caution">
    <text evidence="1">The sequence shown here is derived from an EMBL/GenBank/DDBJ whole genome shotgun (WGS) entry which is preliminary data.</text>
</comment>
<evidence type="ECO:0000313" key="1">
    <source>
        <dbReference type="EMBL" id="MDA4848027.1"/>
    </source>
</evidence>
<evidence type="ECO:0000313" key="2">
    <source>
        <dbReference type="Proteomes" id="UP001148313"/>
    </source>
</evidence>
<dbReference type="InterPro" id="IPR006311">
    <property type="entry name" value="TAT_signal"/>
</dbReference>
<dbReference type="EMBL" id="JAPJZH010000018">
    <property type="protein sequence ID" value="MDA4848027.1"/>
    <property type="molecule type" value="Genomic_DNA"/>
</dbReference>